<evidence type="ECO:0000313" key="1">
    <source>
        <dbReference type="EMBL" id="CAB4813065.1"/>
    </source>
</evidence>
<dbReference type="EMBL" id="CAFAAL010000140">
    <property type="protein sequence ID" value="CAB4813065.1"/>
    <property type="molecule type" value="Genomic_DNA"/>
</dbReference>
<reference evidence="1" key="1">
    <citation type="submission" date="2020-05" db="EMBL/GenBank/DDBJ databases">
        <authorList>
            <person name="Chiriac C."/>
            <person name="Salcher M."/>
            <person name="Ghai R."/>
            <person name="Kavagutti S V."/>
        </authorList>
    </citation>
    <scope>NUCLEOTIDE SEQUENCE</scope>
</reference>
<proteinExistence type="predicted"/>
<protein>
    <submittedName>
        <fullName evidence="1">Unannotated protein</fullName>
    </submittedName>
</protein>
<gene>
    <name evidence="1" type="ORF">UFOPK3004_01368</name>
</gene>
<sequence length="43" mass="4515">MFDLSNDGVGYSTSGGYLDDVVDQLDAIKADIVAGKIEVPTKP</sequence>
<accession>A0A6J6YWX0</accession>
<name>A0A6J6YWX0_9ZZZZ</name>
<dbReference type="AlphaFoldDB" id="A0A6J6YWX0"/>
<organism evidence="1">
    <name type="scientific">freshwater metagenome</name>
    <dbReference type="NCBI Taxonomy" id="449393"/>
    <lineage>
        <taxon>unclassified sequences</taxon>
        <taxon>metagenomes</taxon>
        <taxon>ecological metagenomes</taxon>
    </lineage>
</organism>